<dbReference type="EMBL" id="BARS01033288">
    <property type="protein sequence ID" value="GAG24271.1"/>
    <property type="molecule type" value="Genomic_DNA"/>
</dbReference>
<comment type="caution">
    <text evidence="1">The sequence shown here is derived from an EMBL/GenBank/DDBJ whole genome shotgun (WGS) entry which is preliminary data.</text>
</comment>
<organism evidence="1">
    <name type="scientific">marine sediment metagenome</name>
    <dbReference type="NCBI Taxonomy" id="412755"/>
    <lineage>
        <taxon>unclassified sequences</taxon>
        <taxon>metagenomes</taxon>
        <taxon>ecological metagenomes</taxon>
    </lineage>
</organism>
<protein>
    <submittedName>
        <fullName evidence="1">Uncharacterized protein</fullName>
    </submittedName>
</protein>
<reference evidence="1" key="1">
    <citation type="journal article" date="2014" name="Front. Microbiol.">
        <title>High frequency of phylogenetically diverse reductive dehalogenase-homologous genes in deep subseafloor sedimentary metagenomes.</title>
        <authorList>
            <person name="Kawai M."/>
            <person name="Futagami T."/>
            <person name="Toyoda A."/>
            <person name="Takaki Y."/>
            <person name="Nishi S."/>
            <person name="Hori S."/>
            <person name="Arai W."/>
            <person name="Tsubouchi T."/>
            <person name="Morono Y."/>
            <person name="Uchiyama I."/>
            <person name="Ito T."/>
            <person name="Fujiyama A."/>
            <person name="Inagaki F."/>
            <person name="Takami H."/>
        </authorList>
    </citation>
    <scope>NUCLEOTIDE SEQUENCE</scope>
    <source>
        <strain evidence="1">Expedition CK06-06</strain>
    </source>
</reference>
<proteinExistence type="predicted"/>
<evidence type="ECO:0000313" key="1">
    <source>
        <dbReference type="EMBL" id="GAG24271.1"/>
    </source>
</evidence>
<sequence>MALGSMPEQIKVEALTGTASEYYADKMMRYDALYEGGEKFNVKKKEFLPRRPI</sequence>
<name>X0XH40_9ZZZZ</name>
<gene>
    <name evidence="1" type="ORF">S01H1_51579</name>
</gene>
<feature type="non-terminal residue" evidence="1">
    <location>
        <position position="53"/>
    </location>
</feature>
<accession>X0XH40</accession>
<dbReference type="AlphaFoldDB" id="X0XH40"/>